<dbReference type="Proteomes" id="UP000664132">
    <property type="component" value="Unassembled WGS sequence"/>
</dbReference>
<protein>
    <recommendedName>
        <fullName evidence="5">RGS domain-containing protein</fullName>
    </recommendedName>
</protein>
<keyword evidence="2" id="KW-0288">FMN</keyword>
<keyword evidence="7" id="KW-1185">Reference proteome</keyword>
<feature type="region of interest" description="Disordered" evidence="4">
    <location>
        <begin position="380"/>
        <end position="406"/>
    </location>
</feature>
<organism evidence="6 7">
    <name type="scientific">Cadophora malorum</name>
    <dbReference type="NCBI Taxonomy" id="108018"/>
    <lineage>
        <taxon>Eukaryota</taxon>
        <taxon>Fungi</taxon>
        <taxon>Dikarya</taxon>
        <taxon>Ascomycota</taxon>
        <taxon>Pezizomycotina</taxon>
        <taxon>Leotiomycetes</taxon>
        <taxon>Helotiales</taxon>
        <taxon>Ploettnerulaceae</taxon>
        <taxon>Cadophora</taxon>
    </lineage>
</organism>
<dbReference type="PANTHER" id="PTHR47429">
    <property type="entry name" value="PROTEIN TWIN LOV 1"/>
    <property type="match status" value="1"/>
</dbReference>
<feature type="domain" description="RGS" evidence="5">
    <location>
        <begin position="115"/>
        <end position="228"/>
    </location>
</feature>
<dbReference type="Pfam" id="PF13426">
    <property type="entry name" value="PAS_9"/>
    <property type="match status" value="1"/>
</dbReference>
<accession>A0A8H7W5Y9</accession>
<evidence type="ECO:0000256" key="1">
    <source>
        <dbReference type="ARBA" id="ARBA00022630"/>
    </source>
</evidence>
<dbReference type="PRINTS" id="PR01301">
    <property type="entry name" value="RGSPROTEIN"/>
</dbReference>
<keyword evidence="3" id="KW-0157">Chromophore</keyword>
<comment type="caution">
    <text evidence="6">The sequence shown here is derived from an EMBL/GenBank/DDBJ whole genome shotgun (WGS) entry which is preliminary data.</text>
</comment>
<dbReference type="SMART" id="SM00315">
    <property type="entry name" value="RGS"/>
    <property type="match status" value="1"/>
</dbReference>
<dbReference type="OrthoDB" id="447251at2759"/>
<name>A0A8H7W5Y9_9HELO</name>
<dbReference type="GO" id="GO:0005634">
    <property type="term" value="C:nucleus"/>
    <property type="evidence" value="ECO:0007669"/>
    <property type="project" value="TreeGrafter"/>
</dbReference>
<dbReference type="PANTHER" id="PTHR47429:SF2">
    <property type="entry name" value="PROTEIN TWIN LOV 1"/>
    <property type="match status" value="1"/>
</dbReference>
<evidence type="ECO:0000313" key="6">
    <source>
        <dbReference type="EMBL" id="KAG4418856.1"/>
    </source>
</evidence>
<feature type="compositionally biased region" description="Basic and acidic residues" evidence="4">
    <location>
        <begin position="51"/>
        <end position="87"/>
    </location>
</feature>
<feature type="compositionally biased region" description="Polar residues" evidence="4">
    <location>
        <begin position="15"/>
        <end position="38"/>
    </location>
</feature>
<keyword evidence="1" id="KW-0285">Flavoprotein</keyword>
<dbReference type="PROSITE" id="PS50132">
    <property type="entry name" value="RGS"/>
    <property type="match status" value="1"/>
</dbReference>
<dbReference type="Gene3D" id="3.30.450.20">
    <property type="entry name" value="PAS domain"/>
    <property type="match status" value="1"/>
</dbReference>
<dbReference type="AlphaFoldDB" id="A0A8H7W5Y9"/>
<dbReference type="Pfam" id="PF00615">
    <property type="entry name" value="RGS"/>
    <property type="match status" value="1"/>
</dbReference>
<proteinExistence type="predicted"/>
<evidence type="ECO:0000256" key="4">
    <source>
        <dbReference type="SAM" id="MobiDB-lite"/>
    </source>
</evidence>
<reference evidence="6" key="1">
    <citation type="submission" date="2021-02" db="EMBL/GenBank/DDBJ databases">
        <title>Genome sequence Cadophora malorum strain M34.</title>
        <authorList>
            <person name="Stefanovic E."/>
            <person name="Vu D."/>
            <person name="Scully C."/>
            <person name="Dijksterhuis J."/>
            <person name="Roader J."/>
            <person name="Houbraken J."/>
        </authorList>
    </citation>
    <scope>NUCLEOTIDE SEQUENCE</scope>
    <source>
        <strain evidence="6">M34</strain>
    </source>
</reference>
<evidence type="ECO:0000256" key="2">
    <source>
        <dbReference type="ARBA" id="ARBA00022643"/>
    </source>
</evidence>
<gene>
    <name evidence="6" type="ORF">IFR04_007980</name>
</gene>
<dbReference type="Gene3D" id="1.10.167.10">
    <property type="entry name" value="Regulator of G-protein Signalling 4, domain 2"/>
    <property type="match status" value="1"/>
</dbReference>
<dbReference type="InterPro" id="IPR035965">
    <property type="entry name" value="PAS-like_dom_sf"/>
</dbReference>
<dbReference type="InterPro" id="IPR044926">
    <property type="entry name" value="RGS_subdomain_2"/>
</dbReference>
<dbReference type="InterPro" id="IPR000014">
    <property type="entry name" value="PAS"/>
</dbReference>
<dbReference type="InterPro" id="IPR016137">
    <property type="entry name" value="RGS"/>
</dbReference>
<feature type="region of interest" description="Disordered" evidence="4">
    <location>
        <begin position="1"/>
        <end position="101"/>
    </location>
</feature>
<sequence length="593" mass="66014">MAHLPVPENAESIDQVIQSSHSLSQNPRESSSNVSINKTAPLPPLSPGRAQRREHESANTRTNIYDERRVGSRSGDQGKSRSTRESESGSSRSEMTTSAAGSANTNLTDFFSSEVFNIVLHNPTTAHRFLRFCQSRACGENIEFLQKIDKYNRLLDEVTQLLGTIHSTYTSADAPRQINLAHSHIKHISADIKQATNTTVPALEGIFAGAQDHVEKLLASDIYPRFVKHQVTAQASLALADHRDKFQGLGDCFCLTDPNIADNPILFASDGFISVTGYSRKDIIPRNCRFLQGDLTDRNATSRLRTSIRECEETVELLLNYRKNGDPFWNLLYVAPLLNERGEVCFFLGGQINCSTTIHSCNDILRVLSINDDELDRQDELAAGKPKTPSLRSQDRGGRGSKPKSTFFKSWRKYNAAGTPGATKVKVLDEAGMEGELINKVGRLTFRNQVEAFYTAYSKYLVMTWNATTQILTVQYYSPGVIDMLCLNLPNGGIAHIYNKDIFKVFSEFSTSSSSSANKVFKQTVRDALKVGQAVSVETSLLTGFEEKKGTGWFGGEKEGLRRVEERYVTHWTPLKDQEGRVKWVVLTIAPKP</sequence>
<evidence type="ECO:0000256" key="3">
    <source>
        <dbReference type="ARBA" id="ARBA00022991"/>
    </source>
</evidence>
<dbReference type="InterPro" id="IPR036305">
    <property type="entry name" value="RGS_sf"/>
</dbReference>
<dbReference type="SUPFAM" id="SSF55785">
    <property type="entry name" value="PYP-like sensor domain (PAS domain)"/>
    <property type="match status" value="1"/>
</dbReference>
<feature type="compositionally biased region" description="Low complexity" evidence="4">
    <location>
        <begin position="88"/>
        <end position="98"/>
    </location>
</feature>
<dbReference type="CDD" id="cd00130">
    <property type="entry name" value="PAS"/>
    <property type="match status" value="1"/>
</dbReference>
<evidence type="ECO:0000259" key="5">
    <source>
        <dbReference type="PROSITE" id="PS50132"/>
    </source>
</evidence>
<dbReference type="SUPFAM" id="SSF48097">
    <property type="entry name" value="Regulator of G-protein signaling, RGS"/>
    <property type="match status" value="1"/>
</dbReference>
<dbReference type="EMBL" id="JAFJYH010000118">
    <property type="protein sequence ID" value="KAG4418856.1"/>
    <property type="molecule type" value="Genomic_DNA"/>
</dbReference>
<evidence type="ECO:0000313" key="7">
    <source>
        <dbReference type="Proteomes" id="UP000664132"/>
    </source>
</evidence>